<accession>A0A2K4VES2</accession>
<name>A0A2K4VES2_9PSED</name>
<dbReference type="Proteomes" id="UP000239025">
    <property type="component" value="Chromosome 1"/>
</dbReference>
<evidence type="ECO:0000313" key="1">
    <source>
        <dbReference type="EMBL" id="SOS22189.1"/>
    </source>
</evidence>
<dbReference type="RefSeq" id="WP_065350447.1">
    <property type="nucleotide sequence ID" value="NZ_LT222319.1"/>
</dbReference>
<gene>
    <name evidence="1" type="ORF">PL963_04061</name>
</gene>
<protein>
    <submittedName>
        <fullName evidence="1">Uncharacterized protein</fullName>
    </submittedName>
</protein>
<dbReference type="EMBL" id="LT963395">
    <property type="protein sequence ID" value="SOS22189.1"/>
    <property type="molecule type" value="Genomic_DNA"/>
</dbReference>
<sequence length="265" mass="30228">MGEDTQVDFAQALKAFHEPSKICFIIVGVWLEADKLTSLNNDLDGRITSVNADSWHDEDIDNLFKTSEEMLNLVFAHSFKEEVKKYCRGNVFLVQQICLVACEQQGIHRRQELAVLVASELDVRAEIKDILESQTGRYTKFLMDFSVGFGTTGFELYKWILCPLITFSDGVLANGLTAQALRRFLEKWHPSGNQIKIGRILAALAKVIDLQQEKKISPIIIEYDQTRSRLKIVDKGFLVWREFQEIDDFLSLADLADEYKLSSQA</sequence>
<evidence type="ECO:0000313" key="2">
    <source>
        <dbReference type="Proteomes" id="UP000239025"/>
    </source>
</evidence>
<proteinExistence type="predicted"/>
<keyword evidence="2" id="KW-1185">Reference proteome</keyword>
<dbReference type="AlphaFoldDB" id="A0A2K4VES2"/>
<reference evidence="2" key="1">
    <citation type="submission" date="2017-11" db="EMBL/GenBank/DDBJ databases">
        <authorList>
            <person name="Blom J."/>
        </authorList>
    </citation>
    <scope>NUCLEOTIDE SEQUENCE [LARGE SCALE GENOMIC DNA]</scope>
</reference>
<organism evidence="1 2">
    <name type="scientific">Pseudomonas cerasi</name>
    <dbReference type="NCBI Taxonomy" id="1583341"/>
    <lineage>
        <taxon>Bacteria</taxon>
        <taxon>Pseudomonadati</taxon>
        <taxon>Pseudomonadota</taxon>
        <taxon>Gammaproteobacteria</taxon>
        <taxon>Pseudomonadales</taxon>
        <taxon>Pseudomonadaceae</taxon>
        <taxon>Pseudomonas</taxon>
    </lineage>
</organism>